<gene>
    <name evidence="2" type="ORF">SAMN06272737_11133</name>
</gene>
<evidence type="ECO:0000313" key="3">
    <source>
        <dbReference type="Proteomes" id="UP000198403"/>
    </source>
</evidence>
<dbReference type="EMBL" id="FZNO01000011">
    <property type="protein sequence ID" value="SNR52738.1"/>
    <property type="molecule type" value="Genomic_DNA"/>
</dbReference>
<dbReference type="Gene3D" id="3.40.960.10">
    <property type="entry name" value="VSR Endonuclease"/>
    <property type="match status" value="1"/>
</dbReference>
<reference evidence="2 3" key="1">
    <citation type="submission" date="2017-06" db="EMBL/GenBank/DDBJ databases">
        <authorList>
            <person name="Kim H.J."/>
            <person name="Triplett B.A."/>
        </authorList>
    </citation>
    <scope>NUCLEOTIDE SEQUENCE [LARGE SCALE GENOMIC DNA]</scope>
    <source>
        <strain evidence="2 3">DSM 44272</strain>
    </source>
</reference>
<organism evidence="2 3">
    <name type="scientific">Blastococcus mobilis</name>
    <dbReference type="NCBI Taxonomy" id="1938746"/>
    <lineage>
        <taxon>Bacteria</taxon>
        <taxon>Bacillati</taxon>
        <taxon>Actinomycetota</taxon>
        <taxon>Actinomycetes</taxon>
        <taxon>Geodermatophilales</taxon>
        <taxon>Geodermatophilaceae</taxon>
        <taxon>Blastococcus</taxon>
    </lineage>
</organism>
<dbReference type="OrthoDB" id="5243722at2"/>
<name>A0A238X2F0_9ACTN</name>
<protein>
    <recommendedName>
        <fullName evidence="1">DUF559 domain-containing protein</fullName>
    </recommendedName>
</protein>
<feature type="domain" description="DUF559" evidence="1">
    <location>
        <begin position="210"/>
        <end position="291"/>
    </location>
</feature>
<sequence length="307" mass="33940">MAHEVEAVVGPDGWITWDALTARVDRKTVASWVGGGRLHRIQPGVYAVPSAAGDWRIRLAAAVRACDGVASHRTALTLWDLLPPEPRAPIHLTVAHSRSGRGTSGVALHRTRCLDQAVRRVDGLPVTCVERAVLDSWGRPAGLTRSEVRAAAIDAVRRRLCSPRDLLREVERRPCLPGRAALVDLVRLLAEGCRSELEIWGCLHVLRGPGMPAFTLQRPVEVAGERFVLDAACDEVLLAVEMDGASFHGSRQQRERDIRRDALLASVGWQTLRFGFRRLTGSPDACRHDIRSTYHARRQLLRLDGVR</sequence>
<dbReference type="AlphaFoldDB" id="A0A238X2F0"/>
<proteinExistence type="predicted"/>
<evidence type="ECO:0000313" key="2">
    <source>
        <dbReference type="EMBL" id="SNR52738.1"/>
    </source>
</evidence>
<dbReference type="InterPro" id="IPR011335">
    <property type="entry name" value="Restrct_endonuc-II-like"/>
</dbReference>
<dbReference type="InterPro" id="IPR007569">
    <property type="entry name" value="DUF559"/>
</dbReference>
<dbReference type="RefSeq" id="WP_089336699.1">
    <property type="nucleotide sequence ID" value="NZ_FZNO01000011.1"/>
</dbReference>
<dbReference type="Pfam" id="PF04480">
    <property type="entry name" value="DUF559"/>
    <property type="match status" value="1"/>
</dbReference>
<evidence type="ECO:0000259" key="1">
    <source>
        <dbReference type="Pfam" id="PF04480"/>
    </source>
</evidence>
<dbReference type="Proteomes" id="UP000198403">
    <property type="component" value="Unassembled WGS sequence"/>
</dbReference>
<keyword evidence="3" id="KW-1185">Reference proteome</keyword>
<dbReference type="SUPFAM" id="SSF52980">
    <property type="entry name" value="Restriction endonuclease-like"/>
    <property type="match status" value="1"/>
</dbReference>
<accession>A0A238X2F0</accession>